<evidence type="ECO:0000256" key="1">
    <source>
        <dbReference type="SAM" id="MobiDB-lite"/>
    </source>
</evidence>
<dbReference type="AlphaFoldDB" id="A0AAD8XKY4"/>
<dbReference type="Proteomes" id="UP001244207">
    <property type="component" value="Unassembled WGS sequence"/>
</dbReference>
<comment type="caution">
    <text evidence="2">The sequence shown here is derived from an EMBL/GenBank/DDBJ whole genome shotgun (WGS) entry which is preliminary data.</text>
</comment>
<organism evidence="2 3">
    <name type="scientific">Glomerella acutata</name>
    <name type="common">Colletotrichum acutatum</name>
    <dbReference type="NCBI Taxonomy" id="27357"/>
    <lineage>
        <taxon>Eukaryota</taxon>
        <taxon>Fungi</taxon>
        <taxon>Dikarya</taxon>
        <taxon>Ascomycota</taxon>
        <taxon>Pezizomycotina</taxon>
        <taxon>Sordariomycetes</taxon>
        <taxon>Hypocreomycetidae</taxon>
        <taxon>Glomerellales</taxon>
        <taxon>Glomerellaceae</taxon>
        <taxon>Colletotrichum</taxon>
        <taxon>Colletotrichum acutatum species complex</taxon>
    </lineage>
</organism>
<name>A0AAD8XKY4_GLOAC</name>
<protein>
    <submittedName>
        <fullName evidence="2">Uncharacterized protein</fullName>
    </submittedName>
</protein>
<proteinExistence type="predicted"/>
<dbReference type="EMBL" id="JAHMHS010000012">
    <property type="protein sequence ID" value="KAK1729291.1"/>
    <property type="molecule type" value="Genomic_DNA"/>
</dbReference>
<reference evidence="2" key="1">
    <citation type="submission" date="2021-12" db="EMBL/GenBank/DDBJ databases">
        <title>Comparative genomics, transcriptomics and evolutionary studies reveal genomic signatures of adaptation to plant cell wall in hemibiotrophic fungi.</title>
        <authorList>
            <consortium name="DOE Joint Genome Institute"/>
            <person name="Baroncelli R."/>
            <person name="Diaz J.F."/>
            <person name="Benocci T."/>
            <person name="Peng M."/>
            <person name="Battaglia E."/>
            <person name="Haridas S."/>
            <person name="Andreopoulos W."/>
            <person name="Labutti K."/>
            <person name="Pangilinan J."/>
            <person name="Floch G.L."/>
            <person name="Makela M.R."/>
            <person name="Henrissat B."/>
            <person name="Grigoriev I.V."/>
            <person name="Crouch J.A."/>
            <person name="De Vries R.P."/>
            <person name="Sukno S.A."/>
            <person name="Thon M.R."/>
        </authorList>
    </citation>
    <scope>NUCLEOTIDE SEQUENCE</scope>
    <source>
        <strain evidence="2">CBS 112980</strain>
    </source>
</reference>
<sequence length="219" mass="23325">MPAIGPGCHHAVGRQRLGELQTMHTICPQASTMRSGDVAGHLFCLPPIHLRGGSAPAPVRTRLSYSARLQPVRRWAAARSSTLTTTVSVSRHHGPGHLSQPPRPRLRLPSYSPTLLPTSPSADSELLVCGWSRIITVVISASTRPVLFAGSKEIESFAPVSCKLPSTSFARSTPACTPQIFGVGYSSRRPCSVCSHTISSTAALRHIQLVLVHASGVLC</sequence>
<evidence type="ECO:0000313" key="3">
    <source>
        <dbReference type="Proteomes" id="UP001244207"/>
    </source>
</evidence>
<dbReference type="GeneID" id="85387191"/>
<dbReference type="RefSeq" id="XP_060369346.1">
    <property type="nucleotide sequence ID" value="XM_060503292.1"/>
</dbReference>
<feature type="region of interest" description="Disordered" evidence="1">
    <location>
        <begin position="84"/>
        <end position="105"/>
    </location>
</feature>
<keyword evidence="3" id="KW-1185">Reference proteome</keyword>
<accession>A0AAD8XKY4</accession>
<evidence type="ECO:0000313" key="2">
    <source>
        <dbReference type="EMBL" id="KAK1729291.1"/>
    </source>
</evidence>
<gene>
    <name evidence="2" type="ORF">BDZ83DRAFT_49791</name>
</gene>